<evidence type="ECO:0000256" key="4">
    <source>
        <dbReference type="ARBA" id="ARBA00022801"/>
    </source>
</evidence>
<dbReference type="RefSeq" id="XP_023941626.1">
    <property type="nucleotide sequence ID" value="XM_024085858.2"/>
</dbReference>
<evidence type="ECO:0000256" key="10">
    <source>
        <dbReference type="SAM" id="SignalP"/>
    </source>
</evidence>
<name>A0A6J1NES8_BICAN</name>
<evidence type="ECO:0000256" key="9">
    <source>
        <dbReference type="RuleBase" id="RU004468"/>
    </source>
</evidence>
<dbReference type="KEGG" id="bany:112048359"/>
<dbReference type="InterPro" id="IPR018120">
    <property type="entry name" value="Glyco_hydro_1_AS"/>
</dbReference>
<evidence type="ECO:0000256" key="1">
    <source>
        <dbReference type="ARBA" id="ARBA00010838"/>
    </source>
</evidence>
<keyword evidence="6 9" id="KW-0326">Glycosidase</keyword>
<comment type="subunit">
    <text evidence="2">Homodimer.</text>
</comment>
<proteinExistence type="inferred from homology"/>
<evidence type="ECO:0000256" key="6">
    <source>
        <dbReference type="ARBA" id="ARBA00023295"/>
    </source>
</evidence>
<evidence type="ECO:0000256" key="3">
    <source>
        <dbReference type="ARBA" id="ARBA00012744"/>
    </source>
</evidence>
<protein>
    <recommendedName>
        <fullName evidence="3">beta-glucosidase</fullName>
        <ecNumber evidence="3">3.2.1.21</ecNumber>
    </recommendedName>
</protein>
<dbReference type="PROSITE" id="PS00653">
    <property type="entry name" value="GLYCOSYL_HYDROL_F1_2"/>
    <property type="match status" value="1"/>
</dbReference>
<keyword evidence="5" id="KW-0325">Glycoprotein</keyword>
<dbReference type="EC" id="3.2.1.21" evidence="3"/>
<reference evidence="11" key="1">
    <citation type="submission" date="2025-05" db="UniProtKB">
        <authorList>
            <consortium name="RefSeq"/>
        </authorList>
    </citation>
    <scope>NUCLEOTIDE SEQUENCE [LARGE SCALE GENOMIC DNA]</scope>
</reference>
<evidence type="ECO:0000256" key="8">
    <source>
        <dbReference type="RuleBase" id="RU003690"/>
    </source>
</evidence>
<reference evidence="12" key="2">
    <citation type="submission" date="2025-08" db="UniProtKB">
        <authorList>
            <consortium name="RefSeq"/>
        </authorList>
    </citation>
    <scope>IDENTIFICATION</scope>
</reference>
<dbReference type="FunFam" id="3.20.20.80:FF:000013">
    <property type="entry name" value="lactase-phlorizin hydrolase"/>
    <property type="match status" value="1"/>
</dbReference>
<dbReference type="PRINTS" id="PR00131">
    <property type="entry name" value="GLHYDRLASE1"/>
</dbReference>
<keyword evidence="11" id="KW-1185">Reference proteome</keyword>
<evidence type="ECO:0000256" key="2">
    <source>
        <dbReference type="ARBA" id="ARBA00011738"/>
    </source>
</evidence>
<dbReference type="InterPro" id="IPR017853">
    <property type="entry name" value="GH"/>
</dbReference>
<dbReference type="GeneID" id="112048359"/>
<evidence type="ECO:0000313" key="12">
    <source>
        <dbReference type="RefSeq" id="XP_023941626.1"/>
    </source>
</evidence>
<keyword evidence="4 9" id="KW-0378">Hydrolase</keyword>
<dbReference type="PANTHER" id="PTHR10353">
    <property type="entry name" value="GLYCOSYL HYDROLASE"/>
    <property type="match status" value="1"/>
</dbReference>
<evidence type="ECO:0000256" key="5">
    <source>
        <dbReference type="ARBA" id="ARBA00023180"/>
    </source>
</evidence>
<feature type="active site" description="Nucleophile" evidence="7">
    <location>
        <position position="401"/>
    </location>
</feature>
<feature type="chain" id="PRO_5027115300" description="beta-glucosidase" evidence="10">
    <location>
        <begin position="20"/>
        <end position="498"/>
    </location>
</feature>
<dbReference type="Gene3D" id="3.20.20.80">
    <property type="entry name" value="Glycosidases"/>
    <property type="match status" value="1"/>
</dbReference>
<evidence type="ECO:0000313" key="11">
    <source>
        <dbReference type="Proteomes" id="UP001652582"/>
    </source>
</evidence>
<sequence>MSWTLITSLVVITLGCADAYNIESPNTLCFPEHFSFGVATAAYQIEGAWNVSGKGESIWDRYTHDKPERIFSRQNGDVTTDSYHLYKDDVSMLVQLGVQHYRFSISWPRILPSGLSNEVNEDGIRYYLELLTELNNHGITPIVTMYHWDLPQALQDLGGWTNPTIADYFVDYARVLFDNFGSRAKTWLTFNEPMSFCHDGYGGNDAPGARSSGFEDYMCAHHVLRAHGMVYRMYRDEYADKIDYVGITLDFSWLEPATTSEDDQKAAEIARQFYMGWYAHPIFSKTGDYPPIMRERVDAISKLQHFPRSRLPRFTPEEVKMIRGSADFLGLNHYTTYLISKNKGKISLLPSFEEDMGGIISQKKEWPKSNSTWLKVVPWGFRKSLNWVRLEYDNPKVFITENGMSLERGLKDSRRINYLDGYLKSLLMAMAKDKCRVYGYTYWSLLDNFEWTRGFSERFGLYDVDYESPNKTRTPRSSAHYFKELAQTRCIPAWNYTT</sequence>
<keyword evidence="10" id="KW-0732">Signal</keyword>
<dbReference type="OrthoDB" id="65569at2759"/>
<dbReference type="PANTHER" id="PTHR10353:SF36">
    <property type="entry name" value="LP05116P"/>
    <property type="match status" value="1"/>
</dbReference>
<accession>A0A6J1NES8</accession>
<organism evidence="11 12">
    <name type="scientific">Bicyclus anynana</name>
    <name type="common">Squinting bush brown butterfly</name>
    <dbReference type="NCBI Taxonomy" id="110368"/>
    <lineage>
        <taxon>Eukaryota</taxon>
        <taxon>Metazoa</taxon>
        <taxon>Ecdysozoa</taxon>
        <taxon>Arthropoda</taxon>
        <taxon>Hexapoda</taxon>
        <taxon>Insecta</taxon>
        <taxon>Pterygota</taxon>
        <taxon>Neoptera</taxon>
        <taxon>Endopterygota</taxon>
        <taxon>Lepidoptera</taxon>
        <taxon>Glossata</taxon>
        <taxon>Ditrysia</taxon>
        <taxon>Papilionoidea</taxon>
        <taxon>Nymphalidae</taxon>
        <taxon>Satyrinae</taxon>
        <taxon>Satyrini</taxon>
        <taxon>Mycalesina</taxon>
        <taxon>Bicyclus</taxon>
    </lineage>
</organism>
<dbReference type="SUPFAM" id="SSF51445">
    <property type="entry name" value="(Trans)glycosidases"/>
    <property type="match status" value="1"/>
</dbReference>
<comment type="similarity">
    <text evidence="1 8">Belongs to the glycosyl hydrolase 1 family.</text>
</comment>
<dbReference type="GO" id="GO:0008422">
    <property type="term" value="F:beta-glucosidase activity"/>
    <property type="evidence" value="ECO:0007669"/>
    <property type="project" value="TreeGrafter"/>
</dbReference>
<evidence type="ECO:0000256" key="7">
    <source>
        <dbReference type="PROSITE-ProRule" id="PRU10055"/>
    </source>
</evidence>
<dbReference type="InterPro" id="IPR033132">
    <property type="entry name" value="GH_1_N_CS"/>
</dbReference>
<dbReference type="Pfam" id="PF00232">
    <property type="entry name" value="Glyco_hydro_1"/>
    <property type="match status" value="1"/>
</dbReference>
<dbReference type="GO" id="GO:0005975">
    <property type="term" value="P:carbohydrate metabolic process"/>
    <property type="evidence" value="ECO:0007669"/>
    <property type="project" value="InterPro"/>
</dbReference>
<dbReference type="PROSITE" id="PS00572">
    <property type="entry name" value="GLYCOSYL_HYDROL_F1_1"/>
    <property type="match status" value="1"/>
</dbReference>
<gene>
    <name evidence="12" type="primary">LOC112048359</name>
</gene>
<feature type="signal peptide" evidence="10">
    <location>
        <begin position="1"/>
        <end position="19"/>
    </location>
</feature>
<dbReference type="Proteomes" id="UP001652582">
    <property type="component" value="Chromosome 1"/>
</dbReference>
<dbReference type="AlphaFoldDB" id="A0A6J1NES8"/>
<dbReference type="InterPro" id="IPR001360">
    <property type="entry name" value="Glyco_hydro_1"/>
</dbReference>